<dbReference type="RefSeq" id="WP_198574526.1">
    <property type="nucleotide sequence ID" value="NZ_JADWOX010000001.1"/>
</dbReference>
<reference evidence="2 3" key="1">
    <citation type="submission" date="2020-11" db="EMBL/GenBank/DDBJ databases">
        <title>genome sequence of strain KACC 18849.</title>
        <authorList>
            <person name="Gao J."/>
            <person name="Zhang X."/>
        </authorList>
    </citation>
    <scope>NUCLEOTIDE SEQUENCE [LARGE SCALE GENOMIC DNA]</scope>
    <source>
        <strain evidence="2 3">KACC 18849</strain>
    </source>
</reference>
<protein>
    <submittedName>
        <fullName evidence="2">Anti-sigma factor</fullName>
    </submittedName>
</protein>
<evidence type="ECO:0000256" key="1">
    <source>
        <dbReference type="SAM" id="MobiDB-lite"/>
    </source>
</evidence>
<proteinExistence type="predicted"/>
<sequence>MTVSDEEVFAYVDGELPPETMARITAAMTKDPALAARIQAQKDLRRLLSGAHAGVLREAIPPKLKAAATNGAKPAEVIAFPQPKPKEKAKDRIRVQKPASPSTRPAFAVRKPPVWAAMAACLVAGLAVGRLALPSPPTADGRAAELPTAVGPLAQALEDGTAAGAASGPVRVGVTFKSQAGRYCRTFQGQTQAGVACRAEGSWRVLAVSPAATAAGGQYRQAGSETPAAVMAVVDDMIAGAPLDAAGEAQAVKAGWR</sequence>
<comment type="caution">
    <text evidence="2">The sequence shown here is derived from an EMBL/GenBank/DDBJ whole genome shotgun (WGS) entry which is preliminary data.</text>
</comment>
<gene>
    <name evidence="2" type="ORF">I4Q42_02785</name>
</gene>
<dbReference type="Proteomes" id="UP000639859">
    <property type="component" value="Unassembled WGS sequence"/>
</dbReference>
<keyword evidence="3" id="KW-1185">Reference proteome</keyword>
<name>A0ABS0SSS8_9CAUL</name>
<feature type="region of interest" description="Disordered" evidence="1">
    <location>
        <begin position="85"/>
        <end position="106"/>
    </location>
</feature>
<dbReference type="EMBL" id="JADWOX010000001">
    <property type="protein sequence ID" value="MBI1682586.1"/>
    <property type="molecule type" value="Genomic_DNA"/>
</dbReference>
<organism evidence="2 3">
    <name type="scientific">Caulobacter hibisci</name>
    <dbReference type="NCBI Taxonomy" id="2035993"/>
    <lineage>
        <taxon>Bacteria</taxon>
        <taxon>Pseudomonadati</taxon>
        <taxon>Pseudomonadota</taxon>
        <taxon>Alphaproteobacteria</taxon>
        <taxon>Caulobacterales</taxon>
        <taxon>Caulobacteraceae</taxon>
        <taxon>Caulobacter</taxon>
    </lineage>
</organism>
<evidence type="ECO:0000313" key="2">
    <source>
        <dbReference type="EMBL" id="MBI1682586.1"/>
    </source>
</evidence>
<accession>A0ABS0SSS8</accession>
<evidence type="ECO:0000313" key="3">
    <source>
        <dbReference type="Proteomes" id="UP000639859"/>
    </source>
</evidence>
<feature type="compositionally biased region" description="Basic and acidic residues" evidence="1">
    <location>
        <begin position="85"/>
        <end position="94"/>
    </location>
</feature>